<evidence type="ECO:0000313" key="1">
    <source>
        <dbReference type="EMBL" id="KHG12638.1"/>
    </source>
</evidence>
<keyword evidence="3" id="KW-1185">Reference proteome</keyword>
<protein>
    <submittedName>
        <fullName evidence="2">Uncharacterized protein</fullName>
    </submittedName>
</protein>
<name>A0A0B0PS55_GOSAR</name>
<reference evidence="2" key="1">
    <citation type="submission" date="2014-09" db="EMBL/GenBank/DDBJ databases">
        <title>G. arboreum L. cv. AKA8401 A2 genome assembly version 1.0.</title>
        <authorList>
            <person name="Mudge J."/>
            <person name="Ramaraj T."/>
            <person name="Lindquist I.E."/>
            <person name="Bharti A.K."/>
            <person name="Sundararajan A."/>
            <person name="Cameron C.T."/>
            <person name="Woodward J.E."/>
            <person name="May G.D."/>
            <person name="Brubaker C."/>
            <person name="Broadhvest J."/>
            <person name="Wilkins T.A."/>
        </authorList>
    </citation>
    <scope>NUCLEOTIDE SEQUENCE</scope>
</reference>
<dbReference type="EMBL" id="KN442556">
    <property type="protein sequence ID" value="KHG27830.1"/>
    <property type="molecule type" value="Genomic_DNA"/>
</dbReference>
<proteinExistence type="predicted"/>
<gene>
    <name evidence="2" type="ORF">F383_06973</name>
    <name evidence="1" type="ORF">F383_17755</name>
</gene>
<organism evidence="2 3">
    <name type="scientific">Gossypium arboreum</name>
    <name type="common">Tree cotton</name>
    <name type="synonym">Gossypium nanking</name>
    <dbReference type="NCBI Taxonomy" id="29729"/>
    <lineage>
        <taxon>Eukaryota</taxon>
        <taxon>Viridiplantae</taxon>
        <taxon>Streptophyta</taxon>
        <taxon>Embryophyta</taxon>
        <taxon>Tracheophyta</taxon>
        <taxon>Spermatophyta</taxon>
        <taxon>Magnoliopsida</taxon>
        <taxon>eudicotyledons</taxon>
        <taxon>Gunneridae</taxon>
        <taxon>Pentapetalae</taxon>
        <taxon>rosids</taxon>
        <taxon>malvids</taxon>
        <taxon>Malvales</taxon>
        <taxon>Malvaceae</taxon>
        <taxon>Malvoideae</taxon>
        <taxon>Gossypium</taxon>
    </lineage>
</organism>
<reference evidence="3" key="2">
    <citation type="submission" date="2014-09" db="EMBL/GenBank/DDBJ databases">
        <authorList>
            <person name="Mudge J."/>
            <person name="Ramaraj T."/>
            <person name="Lindquist I.E."/>
            <person name="Bharti A.K."/>
            <person name="Sundararajan A."/>
            <person name="Cameron C.T."/>
            <person name="Woodward J.E."/>
            <person name="May G.D."/>
            <person name="Brubaker C."/>
            <person name="Broadhvest J."/>
            <person name="Wilkins T.A."/>
        </authorList>
    </citation>
    <scope>NUCLEOTIDE SEQUENCE</scope>
    <source>
        <strain evidence="3">cv. AKA8401</strain>
    </source>
</reference>
<evidence type="ECO:0000313" key="3">
    <source>
        <dbReference type="Proteomes" id="UP000032142"/>
    </source>
</evidence>
<evidence type="ECO:0000313" key="2">
    <source>
        <dbReference type="EMBL" id="KHG27830.1"/>
    </source>
</evidence>
<dbReference type="EMBL" id="KN398025">
    <property type="protein sequence ID" value="KHG12638.1"/>
    <property type="molecule type" value="Genomic_DNA"/>
</dbReference>
<dbReference type="AlphaFoldDB" id="A0A0B0PS55"/>
<dbReference type="Proteomes" id="UP000032142">
    <property type="component" value="Unassembled WGS sequence"/>
</dbReference>
<accession>A0A0B0PS55</accession>
<sequence>MPYSRYGIIRKHIISSHRCYILDMVLYRNYISDVAMV</sequence>